<comment type="caution">
    <text evidence="3">The sequence shown here is derived from an EMBL/GenBank/DDBJ whole genome shotgun (WGS) entry which is preliminary data.</text>
</comment>
<protein>
    <recommendedName>
        <fullName evidence="5">Phage terminase large subunit GpA-like protein</fullName>
    </recommendedName>
</protein>
<feature type="domain" description="Phage terminase large subunit GpA ATPase" evidence="1">
    <location>
        <begin position="54"/>
        <end position="299"/>
    </location>
</feature>
<gene>
    <name evidence="3" type="ORF">GCM10023213_19860</name>
</gene>
<reference evidence="4" key="1">
    <citation type="journal article" date="2019" name="Int. J. Syst. Evol. Microbiol.">
        <title>The Global Catalogue of Microorganisms (GCM) 10K type strain sequencing project: providing services to taxonomists for standard genome sequencing and annotation.</title>
        <authorList>
            <consortium name="The Broad Institute Genomics Platform"/>
            <consortium name="The Broad Institute Genome Sequencing Center for Infectious Disease"/>
            <person name="Wu L."/>
            <person name="Ma J."/>
        </authorList>
    </citation>
    <scope>NUCLEOTIDE SEQUENCE [LARGE SCALE GENOMIC DNA]</scope>
    <source>
        <strain evidence="4">JCM 18053</strain>
    </source>
</reference>
<sequence>MIDLFAAAASARFLRTPESDFLIELFDSCMHMAPTEAVWKWADREVWLDEKMTAKPGQYDSSYTPWTREWQELPMRPEVREGIFMKSSRTGVSEASLNILRWMPKNWPGNALYSINSDKKAREVAERRILPSVERTAGGQMTDDENDKTLSRISLKNMDMLISGSGSDGPFMEIWYRLIILDELEKHVLNQGTTTYDRAKSRQTDVADGLLLALSKPEEAGGIIDLKYINGTQKKFLVPCPRCERRIELLTKFLMANECKEADGWNLERVVKDTYYQCQLCQQPIQSHEKKAMVNEGIWVPTPVPQRRRPSNGKYVPPEPGVESYQISDLYSLFERVSWGNLMKMYLQAYEINPNEEAKKYFRVNHEGMPWENETYNITGDSVKALKAGRIEEKVVKAVDGTEQRVRLQLGKEYRLAYRDGKWSARLPFRPALLTVSIDKQFDFLKYMVFAWTSEGAAFLVDLGRLSDEDQLWQLRKRPYLVEERGDKPEYIFSGLIDSGHRRDEVFRACIKQQTTACEIHPGGWNLHPSRGEGKHEDYRGKLTRLMTDYIDGQEIIVRYYYDHGIKNEFYLGRIQKRTEPRLWLPTDYPDTLEAEWTAEVFDKSKNHWEHDKAKKGPNDWGDTGKMQYVMLQEMREDLKNLPLPD</sequence>
<evidence type="ECO:0000259" key="2">
    <source>
        <dbReference type="Pfam" id="PF20454"/>
    </source>
</evidence>
<dbReference type="InterPro" id="IPR046454">
    <property type="entry name" value="GpA_endonuclease"/>
</dbReference>
<feature type="domain" description="Terminase large subunit GpA endonuclease" evidence="2">
    <location>
        <begin position="323"/>
        <end position="601"/>
    </location>
</feature>
<evidence type="ECO:0000313" key="3">
    <source>
        <dbReference type="EMBL" id="GAA5139344.1"/>
    </source>
</evidence>
<dbReference type="Pfam" id="PF05876">
    <property type="entry name" value="GpA_ATPase"/>
    <property type="match status" value="1"/>
</dbReference>
<dbReference type="EMBL" id="BAABIA010000003">
    <property type="protein sequence ID" value="GAA5139344.1"/>
    <property type="molecule type" value="Genomic_DNA"/>
</dbReference>
<evidence type="ECO:0008006" key="5">
    <source>
        <dbReference type="Google" id="ProtNLM"/>
    </source>
</evidence>
<accession>A0ABP9P5F5</accession>
<evidence type="ECO:0000313" key="4">
    <source>
        <dbReference type="Proteomes" id="UP001499852"/>
    </source>
</evidence>
<organism evidence="3 4">
    <name type="scientific">Prosthecobacter algae</name>
    <dbReference type="NCBI Taxonomy" id="1144682"/>
    <lineage>
        <taxon>Bacteria</taxon>
        <taxon>Pseudomonadati</taxon>
        <taxon>Verrucomicrobiota</taxon>
        <taxon>Verrucomicrobiia</taxon>
        <taxon>Verrucomicrobiales</taxon>
        <taxon>Verrucomicrobiaceae</taxon>
        <taxon>Prosthecobacter</taxon>
    </lineage>
</organism>
<name>A0ABP9P5F5_9BACT</name>
<proteinExistence type="predicted"/>
<evidence type="ECO:0000259" key="1">
    <source>
        <dbReference type="Pfam" id="PF05876"/>
    </source>
</evidence>
<keyword evidence="4" id="KW-1185">Reference proteome</keyword>
<dbReference type="Pfam" id="PF20454">
    <property type="entry name" value="GpA_nuclease"/>
    <property type="match status" value="1"/>
</dbReference>
<dbReference type="InterPro" id="IPR046453">
    <property type="entry name" value="GpA_ATPase"/>
</dbReference>
<dbReference type="Proteomes" id="UP001499852">
    <property type="component" value="Unassembled WGS sequence"/>
</dbReference>